<keyword evidence="3" id="KW-0808">Transferase</keyword>
<dbReference type="SUPFAM" id="SSF64484">
    <property type="entry name" value="beta and beta-prime subunits of DNA dependent RNA-polymerase"/>
    <property type="match status" value="1"/>
</dbReference>
<name>A0AAV9DCB7_ACOCL</name>
<protein>
    <recommendedName>
        <fullName evidence="1">DNA-directed RNA polymerase</fullName>
        <ecNumber evidence="1">2.7.7.6</ecNumber>
    </recommendedName>
</protein>
<evidence type="ECO:0000256" key="3">
    <source>
        <dbReference type="ARBA" id="ARBA00022679"/>
    </source>
</evidence>
<sequence length="52" mass="5597">MDARFPHSPVEVAKVRTVQFGILSPDEIRQMSVVQVEHSETTKMGGGGGGWG</sequence>
<dbReference type="GO" id="GO:0000428">
    <property type="term" value="C:DNA-directed RNA polymerase complex"/>
    <property type="evidence" value="ECO:0007669"/>
    <property type="project" value="UniProtKB-KW"/>
</dbReference>
<keyword evidence="2 6" id="KW-0240">DNA-directed RNA polymerase</keyword>
<dbReference type="GO" id="GO:0003899">
    <property type="term" value="F:DNA-directed RNA polymerase activity"/>
    <property type="evidence" value="ECO:0007669"/>
    <property type="project" value="UniProtKB-EC"/>
</dbReference>
<organism evidence="6 7">
    <name type="scientific">Acorus calamus</name>
    <name type="common">Sweet flag</name>
    <dbReference type="NCBI Taxonomy" id="4465"/>
    <lineage>
        <taxon>Eukaryota</taxon>
        <taxon>Viridiplantae</taxon>
        <taxon>Streptophyta</taxon>
        <taxon>Embryophyta</taxon>
        <taxon>Tracheophyta</taxon>
        <taxon>Spermatophyta</taxon>
        <taxon>Magnoliopsida</taxon>
        <taxon>Liliopsida</taxon>
        <taxon>Acoraceae</taxon>
        <taxon>Acorus</taxon>
    </lineage>
</organism>
<evidence type="ECO:0000256" key="4">
    <source>
        <dbReference type="ARBA" id="ARBA00022695"/>
    </source>
</evidence>
<evidence type="ECO:0000256" key="1">
    <source>
        <dbReference type="ARBA" id="ARBA00012418"/>
    </source>
</evidence>
<evidence type="ECO:0000256" key="2">
    <source>
        <dbReference type="ARBA" id="ARBA00022478"/>
    </source>
</evidence>
<dbReference type="Gene3D" id="4.10.860.120">
    <property type="entry name" value="RNA polymerase II, clamp domain"/>
    <property type="match status" value="1"/>
</dbReference>
<accession>A0AAV9DCB7</accession>
<dbReference type="EC" id="2.7.7.6" evidence="1"/>
<gene>
    <name evidence="6" type="primary">RPB205</name>
    <name evidence="6" type="ORF">QJS10_CPB15g00353</name>
</gene>
<evidence type="ECO:0000313" key="7">
    <source>
        <dbReference type="Proteomes" id="UP001180020"/>
    </source>
</evidence>
<reference evidence="6" key="2">
    <citation type="submission" date="2023-06" db="EMBL/GenBank/DDBJ databases">
        <authorList>
            <person name="Ma L."/>
            <person name="Liu K.-W."/>
            <person name="Li Z."/>
            <person name="Hsiao Y.-Y."/>
            <person name="Qi Y."/>
            <person name="Fu T."/>
            <person name="Tang G."/>
            <person name="Zhang D."/>
            <person name="Sun W.-H."/>
            <person name="Liu D.-K."/>
            <person name="Li Y."/>
            <person name="Chen G.-Z."/>
            <person name="Liu X.-D."/>
            <person name="Liao X.-Y."/>
            <person name="Jiang Y.-T."/>
            <person name="Yu X."/>
            <person name="Hao Y."/>
            <person name="Huang J."/>
            <person name="Zhao X.-W."/>
            <person name="Ke S."/>
            <person name="Chen Y.-Y."/>
            <person name="Wu W.-L."/>
            <person name="Hsu J.-L."/>
            <person name="Lin Y.-F."/>
            <person name="Huang M.-D."/>
            <person name="Li C.-Y."/>
            <person name="Huang L."/>
            <person name="Wang Z.-W."/>
            <person name="Zhao X."/>
            <person name="Zhong W.-Y."/>
            <person name="Peng D.-H."/>
            <person name="Ahmad S."/>
            <person name="Lan S."/>
            <person name="Zhang J.-S."/>
            <person name="Tsai W.-C."/>
            <person name="Van De Peer Y."/>
            <person name="Liu Z.-J."/>
        </authorList>
    </citation>
    <scope>NUCLEOTIDE SEQUENCE</scope>
    <source>
        <strain evidence="6">CP</strain>
        <tissue evidence="6">Leaves</tissue>
    </source>
</reference>
<evidence type="ECO:0000313" key="6">
    <source>
        <dbReference type="EMBL" id="KAK1297712.1"/>
    </source>
</evidence>
<dbReference type="EMBL" id="JAUJYO010000015">
    <property type="protein sequence ID" value="KAK1297712.1"/>
    <property type="molecule type" value="Genomic_DNA"/>
</dbReference>
<dbReference type="AlphaFoldDB" id="A0AAV9DCB7"/>
<keyword evidence="7" id="KW-1185">Reference proteome</keyword>
<dbReference type="InterPro" id="IPR044893">
    <property type="entry name" value="RNA_pol_Rpb1_clamp_domain"/>
</dbReference>
<keyword evidence="4" id="KW-0548">Nucleotidyltransferase</keyword>
<reference evidence="6" key="1">
    <citation type="journal article" date="2023" name="Nat. Commun.">
        <title>Diploid and tetraploid genomes of Acorus and the evolution of monocots.</title>
        <authorList>
            <person name="Ma L."/>
            <person name="Liu K.W."/>
            <person name="Li Z."/>
            <person name="Hsiao Y.Y."/>
            <person name="Qi Y."/>
            <person name="Fu T."/>
            <person name="Tang G.D."/>
            <person name="Zhang D."/>
            <person name="Sun W.H."/>
            <person name="Liu D.K."/>
            <person name="Li Y."/>
            <person name="Chen G.Z."/>
            <person name="Liu X.D."/>
            <person name="Liao X.Y."/>
            <person name="Jiang Y.T."/>
            <person name="Yu X."/>
            <person name="Hao Y."/>
            <person name="Huang J."/>
            <person name="Zhao X.W."/>
            <person name="Ke S."/>
            <person name="Chen Y.Y."/>
            <person name="Wu W.L."/>
            <person name="Hsu J.L."/>
            <person name="Lin Y.F."/>
            <person name="Huang M.D."/>
            <person name="Li C.Y."/>
            <person name="Huang L."/>
            <person name="Wang Z.W."/>
            <person name="Zhao X."/>
            <person name="Zhong W.Y."/>
            <person name="Peng D.H."/>
            <person name="Ahmad S."/>
            <person name="Lan S."/>
            <person name="Zhang J.S."/>
            <person name="Tsai W.C."/>
            <person name="Van de Peer Y."/>
            <person name="Liu Z.J."/>
        </authorList>
    </citation>
    <scope>NUCLEOTIDE SEQUENCE</scope>
    <source>
        <strain evidence="6">CP</strain>
    </source>
</reference>
<evidence type="ECO:0000256" key="5">
    <source>
        <dbReference type="ARBA" id="ARBA00023163"/>
    </source>
</evidence>
<dbReference type="Proteomes" id="UP001180020">
    <property type="component" value="Unassembled WGS sequence"/>
</dbReference>
<comment type="caution">
    <text evidence="6">The sequence shown here is derived from an EMBL/GenBank/DDBJ whole genome shotgun (WGS) entry which is preliminary data.</text>
</comment>
<keyword evidence="5" id="KW-0804">Transcription</keyword>
<proteinExistence type="predicted"/>